<evidence type="ECO:0000256" key="3">
    <source>
        <dbReference type="ARBA" id="ARBA00023016"/>
    </source>
</evidence>
<organism evidence="8 9">
    <name type="scientific">Janibacter indicus</name>
    <dbReference type="NCBI Taxonomy" id="857417"/>
    <lineage>
        <taxon>Bacteria</taxon>
        <taxon>Bacillati</taxon>
        <taxon>Actinomycetota</taxon>
        <taxon>Actinomycetes</taxon>
        <taxon>Micrococcales</taxon>
        <taxon>Intrasporangiaceae</taxon>
        <taxon>Janibacter</taxon>
    </lineage>
</organism>
<proteinExistence type="inferred from homology"/>
<feature type="domain" description="Heat-inducible transcription repressor HrcA C-terminal" evidence="7">
    <location>
        <begin position="104"/>
        <end position="328"/>
    </location>
</feature>
<sequence>MSQERRMAVLSAIVEDYVQTSEPVGSKALLDRHQLNVSAATVRNDMAALEDEGLIIAPHTSAGRIPTDAGYRLFVDRLQAIRPMSRGERAAITDYLEGADDLDVVLDRTVRLLSTLTRQVAVVQYPSLTRSTVKHIELVPMSETRLMVVVIMGTGRVEQRVVPTGVDYLAPQGADALASARGRVNAATRDRRLAEALESLRTLHDEDVETEDALTAGVIGVVEAALAEERATKVTLAGTANLARSSSDFPMTLEPVLDALEQHVVLLKLLSVEADQEAPGVSVRIGSENPVTGLQGTSLVTSGYGAGDEQVGAVGVLGPTRMDYPATMAQVRAVATYLSRIVDA</sequence>
<evidence type="ECO:0000256" key="6">
    <source>
        <dbReference type="HAMAP-Rule" id="MF_00081"/>
    </source>
</evidence>
<dbReference type="PIRSF" id="PIRSF005485">
    <property type="entry name" value="HrcA"/>
    <property type="match status" value="1"/>
</dbReference>
<dbReference type="SUPFAM" id="SSF46785">
    <property type="entry name" value="Winged helix' DNA-binding domain"/>
    <property type="match status" value="1"/>
</dbReference>
<reference evidence="8 9" key="1">
    <citation type="submission" date="2017-04" db="EMBL/GenBank/DDBJ databases">
        <authorList>
            <person name="Afonso C.L."/>
            <person name="Miller P.J."/>
            <person name="Scott M.A."/>
            <person name="Spackman E."/>
            <person name="Goraichik I."/>
            <person name="Dimitrov K.M."/>
            <person name="Suarez D.L."/>
            <person name="Swayne D.E."/>
        </authorList>
    </citation>
    <scope>NUCLEOTIDE SEQUENCE [LARGE SCALE GENOMIC DNA]</scope>
    <source>
        <strain evidence="8 9">CGMCC 1.12511</strain>
    </source>
</reference>
<dbReference type="Gene3D" id="3.30.450.40">
    <property type="match status" value="1"/>
</dbReference>
<dbReference type="AlphaFoldDB" id="A0A1W2B8D6"/>
<keyword evidence="3 6" id="KW-0346">Stress response</keyword>
<accession>A0A1W2B8D6</accession>
<name>A0A1W2B8D6_9MICO</name>
<dbReference type="GO" id="GO:0045892">
    <property type="term" value="P:negative regulation of DNA-templated transcription"/>
    <property type="evidence" value="ECO:0007669"/>
    <property type="project" value="UniProtKB-UniRule"/>
</dbReference>
<dbReference type="HAMAP" id="MF_00081">
    <property type="entry name" value="HrcA"/>
    <property type="match status" value="1"/>
</dbReference>
<evidence type="ECO:0000313" key="8">
    <source>
        <dbReference type="EMBL" id="SMC69247.1"/>
    </source>
</evidence>
<protein>
    <recommendedName>
        <fullName evidence="6">Heat-inducible transcription repressor HrcA</fullName>
    </recommendedName>
</protein>
<dbReference type="PANTHER" id="PTHR34824:SF1">
    <property type="entry name" value="HEAT-INDUCIBLE TRANSCRIPTION REPRESSOR HRCA"/>
    <property type="match status" value="1"/>
</dbReference>
<dbReference type="Gene3D" id="3.30.390.60">
    <property type="entry name" value="Heat-inducible transcription repressor hrca homolog, domain 3"/>
    <property type="match status" value="1"/>
</dbReference>
<evidence type="ECO:0000313" key="9">
    <source>
        <dbReference type="Proteomes" id="UP000192634"/>
    </source>
</evidence>
<evidence type="ECO:0000256" key="4">
    <source>
        <dbReference type="ARBA" id="ARBA00023163"/>
    </source>
</evidence>
<evidence type="ECO:0000256" key="2">
    <source>
        <dbReference type="ARBA" id="ARBA00023015"/>
    </source>
</evidence>
<dbReference type="InterPro" id="IPR036390">
    <property type="entry name" value="WH_DNA-bd_sf"/>
</dbReference>
<dbReference type="Gene3D" id="1.10.10.10">
    <property type="entry name" value="Winged helix-like DNA-binding domain superfamily/Winged helix DNA-binding domain"/>
    <property type="match status" value="1"/>
</dbReference>
<dbReference type="SUPFAM" id="SSF55781">
    <property type="entry name" value="GAF domain-like"/>
    <property type="match status" value="1"/>
</dbReference>
<comment type="similarity">
    <text evidence="6">Belongs to the HrcA family.</text>
</comment>
<evidence type="ECO:0000259" key="7">
    <source>
        <dbReference type="Pfam" id="PF01628"/>
    </source>
</evidence>
<dbReference type="FunFam" id="1.10.10.10:FF:000049">
    <property type="entry name" value="Heat-inducible transcription repressor HrcA"/>
    <property type="match status" value="1"/>
</dbReference>
<dbReference type="InterPro" id="IPR023120">
    <property type="entry name" value="WHTH_transcript_rep_HrcA_IDD"/>
</dbReference>
<dbReference type="InterPro" id="IPR029016">
    <property type="entry name" value="GAF-like_dom_sf"/>
</dbReference>
<evidence type="ECO:0000256" key="1">
    <source>
        <dbReference type="ARBA" id="ARBA00022491"/>
    </source>
</evidence>
<dbReference type="RefSeq" id="WP_084451267.1">
    <property type="nucleotide sequence ID" value="NZ_FWXN01000007.1"/>
</dbReference>
<dbReference type="InterPro" id="IPR002571">
    <property type="entry name" value="HrcA"/>
</dbReference>
<keyword evidence="4 6" id="KW-0804">Transcription</keyword>
<dbReference type="OrthoDB" id="9783139at2"/>
<dbReference type="InterPro" id="IPR021153">
    <property type="entry name" value="HrcA_C"/>
</dbReference>
<keyword evidence="2 6" id="KW-0805">Transcription regulation</keyword>
<dbReference type="NCBIfam" id="TIGR00331">
    <property type="entry name" value="hrcA"/>
    <property type="match status" value="1"/>
</dbReference>
<dbReference type="InterPro" id="IPR036388">
    <property type="entry name" value="WH-like_DNA-bd_sf"/>
</dbReference>
<dbReference type="PANTHER" id="PTHR34824">
    <property type="entry name" value="HEAT-INDUCIBLE TRANSCRIPTION REPRESSOR HRCA"/>
    <property type="match status" value="1"/>
</dbReference>
<evidence type="ECO:0000256" key="5">
    <source>
        <dbReference type="ARBA" id="ARBA00055319"/>
    </source>
</evidence>
<comment type="function">
    <text evidence="5 6">Negative regulator of class I heat shock genes (grpE-dnaK-dnaJ and groELS operons). Prevents heat-shock induction of these operons.</text>
</comment>
<dbReference type="Proteomes" id="UP000192634">
    <property type="component" value="Unassembled WGS sequence"/>
</dbReference>
<keyword evidence="1 6" id="KW-0678">Repressor</keyword>
<dbReference type="Pfam" id="PF01628">
    <property type="entry name" value="HrcA"/>
    <property type="match status" value="1"/>
</dbReference>
<gene>
    <name evidence="6" type="primary">hrcA</name>
    <name evidence="8" type="ORF">SAMN06296429_107133</name>
</gene>
<dbReference type="GO" id="GO:0003677">
    <property type="term" value="F:DNA binding"/>
    <property type="evidence" value="ECO:0007669"/>
    <property type="project" value="InterPro"/>
</dbReference>
<dbReference type="EMBL" id="FWXN01000007">
    <property type="protein sequence ID" value="SMC69247.1"/>
    <property type="molecule type" value="Genomic_DNA"/>
</dbReference>